<keyword evidence="4" id="KW-0472">Membrane</keyword>
<name>A0ABT7NKD1_9SPHI</name>
<dbReference type="SUPFAM" id="SSF48452">
    <property type="entry name" value="TPR-like"/>
    <property type="match status" value="1"/>
</dbReference>
<comment type="caution">
    <text evidence="8">The sequence shown here is derived from an EMBL/GenBank/DDBJ whole genome shotgun (WGS) entry which is preliminary data.</text>
</comment>
<evidence type="ECO:0000256" key="3">
    <source>
        <dbReference type="ARBA" id="ARBA00022729"/>
    </source>
</evidence>
<keyword evidence="5" id="KW-0998">Cell outer membrane</keyword>
<evidence type="ECO:0000259" key="6">
    <source>
        <dbReference type="Pfam" id="PF07980"/>
    </source>
</evidence>
<gene>
    <name evidence="8" type="ORF">HX018_05435</name>
</gene>
<reference evidence="8" key="2">
    <citation type="journal article" date="2022" name="Sci. Total Environ.">
        <title>Prevalence, transmission, and molecular epidemiology of tet(X)-positive bacteria among humans, animals, and environmental niches in China: An epidemiological, and genomic-based study.</title>
        <authorList>
            <person name="Dong N."/>
            <person name="Zeng Y."/>
            <person name="Cai C."/>
            <person name="Sun C."/>
            <person name="Lu J."/>
            <person name="Liu C."/>
            <person name="Zhou H."/>
            <person name="Sun Q."/>
            <person name="Shu L."/>
            <person name="Wang H."/>
            <person name="Wang Y."/>
            <person name="Wang S."/>
            <person name="Wu C."/>
            <person name="Chan E.W."/>
            <person name="Chen G."/>
            <person name="Shen Z."/>
            <person name="Chen S."/>
            <person name="Zhang R."/>
        </authorList>
    </citation>
    <scope>NUCLEOTIDE SEQUENCE</scope>
    <source>
        <strain evidence="8">R1692</strain>
    </source>
</reference>
<dbReference type="InterPro" id="IPR012944">
    <property type="entry name" value="SusD_RagB_dom"/>
</dbReference>
<comment type="subcellular location">
    <subcellularLocation>
        <location evidence="1">Cell outer membrane</location>
    </subcellularLocation>
</comment>
<evidence type="ECO:0000256" key="4">
    <source>
        <dbReference type="ARBA" id="ARBA00023136"/>
    </source>
</evidence>
<feature type="domain" description="RagB/SusD" evidence="6">
    <location>
        <begin position="368"/>
        <end position="599"/>
    </location>
</feature>
<evidence type="ECO:0000313" key="9">
    <source>
        <dbReference type="Proteomes" id="UP001170954"/>
    </source>
</evidence>
<comment type="similarity">
    <text evidence="2">Belongs to the SusD family.</text>
</comment>
<evidence type="ECO:0000256" key="2">
    <source>
        <dbReference type="ARBA" id="ARBA00006275"/>
    </source>
</evidence>
<evidence type="ECO:0000256" key="5">
    <source>
        <dbReference type="ARBA" id="ARBA00023237"/>
    </source>
</evidence>
<dbReference type="Proteomes" id="UP001170954">
    <property type="component" value="Unassembled WGS sequence"/>
</dbReference>
<dbReference type="EMBL" id="JACAGK010000011">
    <property type="protein sequence ID" value="MDM1047682.1"/>
    <property type="molecule type" value="Genomic_DNA"/>
</dbReference>
<dbReference type="RefSeq" id="WP_286650711.1">
    <property type="nucleotide sequence ID" value="NZ_JACAGK010000011.1"/>
</dbReference>
<dbReference type="Pfam" id="PF07980">
    <property type="entry name" value="SusD_RagB"/>
    <property type="match status" value="1"/>
</dbReference>
<feature type="domain" description="SusD-like N-terminal" evidence="7">
    <location>
        <begin position="116"/>
        <end position="244"/>
    </location>
</feature>
<evidence type="ECO:0000256" key="1">
    <source>
        <dbReference type="ARBA" id="ARBA00004442"/>
    </source>
</evidence>
<proteinExistence type="inferred from homology"/>
<evidence type="ECO:0000313" key="8">
    <source>
        <dbReference type="EMBL" id="MDM1047682.1"/>
    </source>
</evidence>
<keyword evidence="9" id="KW-1185">Reference proteome</keyword>
<accession>A0ABT7NKD1</accession>
<reference evidence="8" key="1">
    <citation type="submission" date="2020-06" db="EMBL/GenBank/DDBJ databases">
        <authorList>
            <person name="Dong N."/>
        </authorList>
    </citation>
    <scope>NUCLEOTIDE SEQUENCE</scope>
    <source>
        <strain evidence="8">R1692</strain>
    </source>
</reference>
<organism evidence="8 9">
    <name type="scientific">Sphingobacterium hotanense</name>
    <dbReference type="NCBI Taxonomy" id="649196"/>
    <lineage>
        <taxon>Bacteria</taxon>
        <taxon>Pseudomonadati</taxon>
        <taxon>Bacteroidota</taxon>
        <taxon>Sphingobacteriia</taxon>
        <taxon>Sphingobacteriales</taxon>
        <taxon>Sphingobacteriaceae</taxon>
        <taxon>Sphingobacterium</taxon>
    </lineage>
</organism>
<keyword evidence="3" id="KW-0732">Signal</keyword>
<dbReference type="Pfam" id="PF14322">
    <property type="entry name" value="SusD-like_3"/>
    <property type="match status" value="1"/>
</dbReference>
<evidence type="ECO:0000259" key="7">
    <source>
        <dbReference type="Pfam" id="PF14322"/>
    </source>
</evidence>
<sequence length="599" mass="68293">MKNLVFRTIFFCTFVGIIVLSHSCERFENFLDKPPGVDVNEDTIFSNQTQVETFITTLYREGLHSTLAINDGTSPNPNSAAMANGFFGHSGTGNISYVGYTDEGQGVADWGDNRNFNKGLVNVTNIHHSDYRYHLRWYVIRRANILMERIDNVPGVTQSYKDQVKGEALTIRAMNYFEMLKRYGGIPIVDKRLSTTNLLEFPKDRRSIEDVVNFIVADCDQAASLLPNSYPSNMRGRITKGVALLIKAKTLLTAASPLFNTATPYLDLGEYNNLICYGNYDRDRWQKAADAAKAVLDWAVQGYASLITDKGVDKNYKYVWETHDNSEILLANKFVGTALRRNQHPFTHILFPGGGAFPGTYGTTILFNFVRRYEKRDGTPQDWDMNGGDDLQQKYDELDYRFRQTVGYNQSYWNATLPVLNLYEGQGHYTNCWGGHWQRKFVPDAINNGSGTAIPHNYLYRLADAYLIYAEALNEAQGPIQAARDAINAIRNRSGQPNVPTDLTPDQFRELVHNERTIELAFENNRLWDATRWMTAEDEIGGDMYGLQIKRVTRPTEHFTYLPYVPTQVGTRVFRRGMYLHCFIQTEVDKGFLVQNPGW</sequence>
<dbReference type="InterPro" id="IPR011990">
    <property type="entry name" value="TPR-like_helical_dom_sf"/>
</dbReference>
<dbReference type="InterPro" id="IPR033985">
    <property type="entry name" value="SusD-like_N"/>
</dbReference>
<protein>
    <submittedName>
        <fullName evidence="8">RagB/SusD family nutrient uptake outer membrane protein</fullName>
    </submittedName>
</protein>
<dbReference type="Gene3D" id="1.25.40.390">
    <property type="match status" value="1"/>
</dbReference>